<dbReference type="Proteomes" id="UP000246464">
    <property type="component" value="Chromosome 15"/>
</dbReference>
<name>A0A2U9CBP0_SCOMX</name>
<evidence type="ECO:0000256" key="1">
    <source>
        <dbReference type="SAM" id="MobiDB-lite"/>
    </source>
</evidence>
<dbReference type="EMBL" id="CP026257">
    <property type="protein sequence ID" value="AWP13991.1"/>
    <property type="molecule type" value="Genomic_DNA"/>
</dbReference>
<organism evidence="2 3">
    <name type="scientific">Scophthalmus maximus</name>
    <name type="common">Turbot</name>
    <name type="synonym">Psetta maxima</name>
    <dbReference type="NCBI Taxonomy" id="52904"/>
    <lineage>
        <taxon>Eukaryota</taxon>
        <taxon>Metazoa</taxon>
        <taxon>Chordata</taxon>
        <taxon>Craniata</taxon>
        <taxon>Vertebrata</taxon>
        <taxon>Euteleostomi</taxon>
        <taxon>Actinopterygii</taxon>
        <taxon>Neopterygii</taxon>
        <taxon>Teleostei</taxon>
        <taxon>Neoteleostei</taxon>
        <taxon>Acanthomorphata</taxon>
        <taxon>Carangaria</taxon>
        <taxon>Pleuronectiformes</taxon>
        <taxon>Pleuronectoidei</taxon>
        <taxon>Scophthalmidae</taxon>
        <taxon>Scophthalmus</taxon>
    </lineage>
</organism>
<dbReference type="AlphaFoldDB" id="A0A2U9CBP0"/>
<protein>
    <submittedName>
        <fullName evidence="2">Uncharacterized protein</fullName>
    </submittedName>
</protein>
<feature type="region of interest" description="Disordered" evidence="1">
    <location>
        <begin position="61"/>
        <end position="85"/>
    </location>
</feature>
<reference evidence="2 3" key="1">
    <citation type="submission" date="2017-12" db="EMBL/GenBank/DDBJ databases">
        <title>Integrating genomic resources of turbot (Scophthalmus maximus) in depth evaluation of genetic and physical mapping variation across individuals.</title>
        <authorList>
            <person name="Martinez P."/>
        </authorList>
    </citation>
    <scope>NUCLEOTIDE SEQUENCE [LARGE SCALE GENOMIC DNA]</scope>
</reference>
<sequence length="102" mass="11326">MQQDGLYVCDAETHAWQFGRLPSEVPTLPRQSTEALVVRPRGPSGRLCISNKLRHNDRLHGDRAGAFKSGGGLSPSFEKRAPPNILPLRSRGSLDVELQYME</sequence>
<accession>A0A2U9CBP0</accession>
<keyword evidence="3" id="KW-1185">Reference proteome</keyword>
<proteinExistence type="predicted"/>
<evidence type="ECO:0000313" key="2">
    <source>
        <dbReference type="EMBL" id="AWP13991.1"/>
    </source>
</evidence>
<evidence type="ECO:0000313" key="3">
    <source>
        <dbReference type="Proteomes" id="UP000246464"/>
    </source>
</evidence>
<gene>
    <name evidence="2" type="ORF">SMAX5B_017955</name>
</gene>